<evidence type="ECO:0000313" key="4">
    <source>
        <dbReference type="Proteomes" id="UP000198704"/>
    </source>
</evidence>
<sequence>MLPPIETIIENFEIVEDDDMRLEYLIELGRALPPMPEALRNEANRVHGCESQVWIDTAVEGSGPEGRLKLQGFSDSFIVRGFVALMVALYTGKSAREAAETDGLDLFRHLRFGAHVTSKRSNGVRAMAERIHRDAVRLAEAA</sequence>
<dbReference type="EMBL" id="FNHS01000009">
    <property type="protein sequence ID" value="SDN56224.1"/>
    <property type="molecule type" value="Genomic_DNA"/>
</dbReference>
<feature type="domain" description="Fe-S metabolism associated" evidence="2">
    <location>
        <begin position="9"/>
        <end position="133"/>
    </location>
</feature>
<reference evidence="4" key="1">
    <citation type="submission" date="2016-10" db="EMBL/GenBank/DDBJ databases">
        <authorList>
            <person name="Varghese N."/>
            <person name="Submissions S."/>
        </authorList>
    </citation>
    <scope>NUCLEOTIDE SEQUENCE [LARGE SCALE GENOMIC DNA]</scope>
    <source>
        <strain evidence="4">BL47</strain>
    </source>
</reference>
<dbReference type="InterPro" id="IPR003808">
    <property type="entry name" value="Fe-S_metab-assoc_dom"/>
</dbReference>
<dbReference type="AlphaFoldDB" id="A0A1H0CE83"/>
<protein>
    <submittedName>
        <fullName evidence="3">Cysteine desulfuration protein SufE</fullName>
    </submittedName>
</protein>
<keyword evidence="4" id="KW-1185">Reference proteome</keyword>
<evidence type="ECO:0000259" key="2">
    <source>
        <dbReference type="Pfam" id="PF02657"/>
    </source>
</evidence>
<dbReference type="Gene3D" id="3.90.1010.10">
    <property type="match status" value="1"/>
</dbReference>
<organism evidence="3 4">
    <name type="scientific">Methylobacterium phyllostachyos</name>
    <dbReference type="NCBI Taxonomy" id="582672"/>
    <lineage>
        <taxon>Bacteria</taxon>
        <taxon>Pseudomonadati</taxon>
        <taxon>Pseudomonadota</taxon>
        <taxon>Alphaproteobacteria</taxon>
        <taxon>Hyphomicrobiales</taxon>
        <taxon>Methylobacteriaceae</taxon>
        <taxon>Methylobacterium</taxon>
    </lineage>
</organism>
<name>A0A1H0CE83_9HYPH</name>
<evidence type="ECO:0000313" key="3">
    <source>
        <dbReference type="EMBL" id="SDN56224.1"/>
    </source>
</evidence>
<dbReference type="RefSeq" id="WP_091717263.1">
    <property type="nucleotide sequence ID" value="NZ_FNHS01000009.1"/>
</dbReference>
<comment type="similarity">
    <text evidence="1">Belongs to the SufE family.</text>
</comment>
<dbReference type="PANTHER" id="PTHR43597">
    <property type="entry name" value="SULFUR ACCEPTOR PROTEIN CSDE"/>
    <property type="match status" value="1"/>
</dbReference>
<dbReference type="PANTHER" id="PTHR43597:SF5">
    <property type="entry name" value="SUFE-LIKE PROTEIN 2, CHLOROPLASTIC"/>
    <property type="match status" value="1"/>
</dbReference>
<gene>
    <name evidence="3" type="ORF">SAMN05216360_109126</name>
</gene>
<proteinExistence type="inferred from homology"/>
<dbReference type="Pfam" id="PF02657">
    <property type="entry name" value="SufE"/>
    <property type="match status" value="1"/>
</dbReference>
<dbReference type="SUPFAM" id="SSF82649">
    <property type="entry name" value="SufE/NifU"/>
    <property type="match status" value="1"/>
</dbReference>
<dbReference type="Proteomes" id="UP000198704">
    <property type="component" value="Unassembled WGS sequence"/>
</dbReference>
<accession>A0A1H0CE83</accession>
<dbReference type="STRING" id="582672.SAMN05216360_109126"/>
<evidence type="ECO:0000256" key="1">
    <source>
        <dbReference type="ARBA" id="ARBA00010282"/>
    </source>
</evidence>
<dbReference type="OrthoDB" id="9799320at2"/>